<reference evidence="1 2" key="1">
    <citation type="submission" date="2016-10" db="EMBL/GenBank/DDBJ databases">
        <title>Comparative genome analysis of multiple Pseudomonas spp. focuses on biocontrol and plant growth promoting traits.</title>
        <authorList>
            <person name="Tao X.-Y."/>
            <person name="Taylor C.G."/>
        </authorList>
    </citation>
    <scope>NUCLEOTIDE SEQUENCE [LARGE SCALE GENOMIC DNA]</scope>
    <source>
        <strain evidence="1 2">36C6</strain>
    </source>
</reference>
<organism evidence="1 2">
    <name type="scientific">Pseudomonas frederiksbergensis</name>
    <dbReference type="NCBI Taxonomy" id="104087"/>
    <lineage>
        <taxon>Bacteria</taxon>
        <taxon>Pseudomonadati</taxon>
        <taxon>Pseudomonadota</taxon>
        <taxon>Gammaproteobacteria</taxon>
        <taxon>Pseudomonadales</taxon>
        <taxon>Pseudomonadaceae</taxon>
        <taxon>Pseudomonas</taxon>
    </lineage>
</organism>
<gene>
    <name evidence="1" type="ORF">BK662_11550</name>
</gene>
<evidence type="ECO:0000313" key="1">
    <source>
        <dbReference type="EMBL" id="RON16056.1"/>
    </source>
</evidence>
<sequence>MEDGKLSLLSLAKAEGAKVAPMGGGLLIYGLTYQEWTIRLMAFYALFLVVDSIGRKWVYPIVKLAWSFAWSRFRKPDQAPGDPGGQQ</sequence>
<dbReference type="RefSeq" id="WP_185047119.1">
    <property type="nucleotide sequence ID" value="NZ_MOBM01000014.1"/>
</dbReference>
<proteinExistence type="predicted"/>
<dbReference type="EMBL" id="MOBM01000014">
    <property type="protein sequence ID" value="RON16056.1"/>
    <property type="molecule type" value="Genomic_DNA"/>
</dbReference>
<comment type="caution">
    <text evidence="1">The sequence shown here is derived from an EMBL/GenBank/DDBJ whole genome shotgun (WGS) entry which is preliminary data.</text>
</comment>
<evidence type="ECO:0000313" key="2">
    <source>
        <dbReference type="Proteomes" id="UP000284002"/>
    </source>
</evidence>
<accession>A0A423HSA4</accession>
<name>A0A423HSA4_9PSED</name>
<dbReference type="AlphaFoldDB" id="A0A423HSA4"/>
<protein>
    <submittedName>
        <fullName evidence="1">Uncharacterized protein</fullName>
    </submittedName>
</protein>
<dbReference type="Proteomes" id="UP000284002">
    <property type="component" value="Unassembled WGS sequence"/>
</dbReference>